<dbReference type="SUPFAM" id="SSF53474">
    <property type="entry name" value="alpha/beta-Hydrolases"/>
    <property type="match status" value="1"/>
</dbReference>
<gene>
    <name evidence="2" type="ORF">HHL09_01070</name>
</gene>
<sequence length="300" mass="33152">MIAGSLLLCPFAQVLANEPVGNAVVAPQPHEHAGDFTFECSYRDRAIKVFAHRPASYQDGPLLILFHGASRNAKGYRDGARKLAEKLGMLLVVPEFDRARFDVAAYQEGGVMRDGKVLPEEEWTFNYLRPLLGQVFEREGHKLPYYLVGHSAGAQFLGRMAALYPNEAQRMILANPGSLMFPDRAQDYPYGFGGLPEAMASDEAIKEYLAAPLTLYLGTADTGRKNLSTGKEAMKQGATRIERGRNFYRAGGQFAKSQDWSFAWKRVEAEGLDHGSGPMWEHVHCRLAITGEKPVAKAGE</sequence>
<evidence type="ECO:0000259" key="1">
    <source>
        <dbReference type="Pfam" id="PF00561"/>
    </source>
</evidence>
<dbReference type="Pfam" id="PF00561">
    <property type="entry name" value="Abhydrolase_1"/>
    <property type="match status" value="1"/>
</dbReference>
<reference evidence="2 3" key="1">
    <citation type="submission" date="2020-04" db="EMBL/GenBank/DDBJ databases">
        <title>Luteolibacter sp. G-1-1-1 isolated from soil.</title>
        <authorList>
            <person name="Dahal R.H."/>
        </authorList>
    </citation>
    <scope>NUCLEOTIDE SEQUENCE [LARGE SCALE GENOMIC DNA]</scope>
    <source>
        <strain evidence="2 3">G-1-1-1</strain>
    </source>
</reference>
<evidence type="ECO:0000313" key="3">
    <source>
        <dbReference type="Proteomes" id="UP000501812"/>
    </source>
</evidence>
<organism evidence="2 3">
    <name type="scientific">Luteolibacter luteus</name>
    <dbReference type="NCBI Taxonomy" id="2728835"/>
    <lineage>
        <taxon>Bacteria</taxon>
        <taxon>Pseudomonadati</taxon>
        <taxon>Verrucomicrobiota</taxon>
        <taxon>Verrucomicrobiia</taxon>
        <taxon>Verrucomicrobiales</taxon>
        <taxon>Verrucomicrobiaceae</taxon>
        <taxon>Luteolibacter</taxon>
    </lineage>
</organism>
<dbReference type="RefSeq" id="WP_169452654.1">
    <property type="nucleotide sequence ID" value="NZ_CP051774.1"/>
</dbReference>
<dbReference type="AlphaFoldDB" id="A0A858RE34"/>
<dbReference type="KEGG" id="luo:HHL09_01070"/>
<dbReference type="Proteomes" id="UP000501812">
    <property type="component" value="Chromosome"/>
</dbReference>
<accession>A0A858RE34</accession>
<proteinExistence type="predicted"/>
<dbReference type="EMBL" id="CP051774">
    <property type="protein sequence ID" value="QJE94433.1"/>
    <property type="molecule type" value="Genomic_DNA"/>
</dbReference>
<feature type="domain" description="AB hydrolase-1" evidence="1">
    <location>
        <begin position="61"/>
        <end position="197"/>
    </location>
</feature>
<dbReference type="InterPro" id="IPR000073">
    <property type="entry name" value="AB_hydrolase_1"/>
</dbReference>
<dbReference type="Gene3D" id="3.40.50.1820">
    <property type="entry name" value="alpha/beta hydrolase"/>
    <property type="match status" value="1"/>
</dbReference>
<keyword evidence="2" id="KW-0378">Hydrolase</keyword>
<name>A0A858RE34_9BACT</name>
<evidence type="ECO:0000313" key="2">
    <source>
        <dbReference type="EMBL" id="QJE94433.1"/>
    </source>
</evidence>
<dbReference type="GO" id="GO:0016787">
    <property type="term" value="F:hydrolase activity"/>
    <property type="evidence" value="ECO:0007669"/>
    <property type="project" value="UniProtKB-KW"/>
</dbReference>
<dbReference type="InterPro" id="IPR029058">
    <property type="entry name" value="AB_hydrolase_fold"/>
</dbReference>
<protein>
    <submittedName>
        <fullName evidence="2">Alpha/beta hydrolase</fullName>
    </submittedName>
</protein>
<keyword evidence="3" id="KW-1185">Reference proteome</keyword>